<feature type="compositionally biased region" description="Basic and acidic residues" evidence="1">
    <location>
        <begin position="518"/>
        <end position="531"/>
    </location>
</feature>
<comment type="caution">
    <text evidence="2">The sequence shown here is derived from an EMBL/GenBank/DDBJ whole genome shotgun (WGS) entry which is preliminary data.</text>
</comment>
<feature type="compositionally biased region" description="Low complexity" evidence="1">
    <location>
        <begin position="280"/>
        <end position="299"/>
    </location>
</feature>
<organism evidence="2 3">
    <name type="scientific">Dissophora globulifera</name>
    <dbReference type="NCBI Taxonomy" id="979702"/>
    <lineage>
        <taxon>Eukaryota</taxon>
        <taxon>Fungi</taxon>
        <taxon>Fungi incertae sedis</taxon>
        <taxon>Mucoromycota</taxon>
        <taxon>Mortierellomycotina</taxon>
        <taxon>Mortierellomycetes</taxon>
        <taxon>Mortierellales</taxon>
        <taxon>Mortierellaceae</taxon>
        <taxon>Dissophora</taxon>
    </lineage>
</organism>
<dbReference type="AlphaFoldDB" id="A0A9P6RHH5"/>
<keyword evidence="3" id="KW-1185">Reference proteome</keyword>
<dbReference type="EMBL" id="JAAAIP010000309">
    <property type="protein sequence ID" value="KAG0319795.1"/>
    <property type="molecule type" value="Genomic_DNA"/>
</dbReference>
<proteinExistence type="predicted"/>
<feature type="compositionally biased region" description="Basic and acidic residues" evidence="1">
    <location>
        <begin position="171"/>
        <end position="181"/>
    </location>
</feature>
<feature type="compositionally biased region" description="Polar residues" evidence="1">
    <location>
        <begin position="41"/>
        <end position="72"/>
    </location>
</feature>
<feature type="compositionally biased region" description="Low complexity" evidence="1">
    <location>
        <begin position="602"/>
        <end position="632"/>
    </location>
</feature>
<feature type="compositionally biased region" description="Low complexity" evidence="1">
    <location>
        <begin position="553"/>
        <end position="591"/>
    </location>
</feature>
<feature type="compositionally biased region" description="Polar residues" evidence="1">
    <location>
        <begin position="182"/>
        <end position="223"/>
    </location>
</feature>
<feature type="compositionally biased region" description="Low complexity" evidence="1">
    <location>
        <begin position="134"/>
        <end position="152"/>
    </location>
</feature>
<feature type="region of interest" description="Disordered" evidence="1">
    <location>
        <begin position="1"/>
        <end position="76"/>
    </location>
</feature>
<dbReference type="OrthoDB" id="2417124at2759"/>
<gene>
    <name evidence="2" type="ORF">BGZ99_004898</name>
</gene>
<dbReference type="Proteomes" id="UP000738325">
    <property type="component" value="Unassembled WGS sequence"/>
</dbReference>
<reference evidence="2" key="1">
    <citation type="journal article" date="2020" name="Fungal Divers.">
        <title>Resolving the Mortierellaceae phylogeny through synthesis of multi-gene phylogenetics and phylogenomics.</title>
        <authorList>
            <person name="Vandepol N."/>
            <person name="Liber J."/>
            <person name="Desiro A."/>
            <person name="Na H."/>
            <person name="Kennedy M."/>
            <person name="Barry K."/>
            <person name="Grigoriev I.V."/>
            <person name="Miller A.N."/>
            <person name="O'Donnell K."/>
            <person name="Stajich J.E."/>
            <person name="Bonito G."/>
        </authorList>
    </citation>
    <scope>NUCLEOTIDE SEQUENCE</scope>
    <source>
        <strain evidence="2">REB-010B</strain>
    </source>
</reference>
<feature type="region of interest" description="Disordered" evidence="1">
    <location>
        <begin position="518"/>
        <end position="644"/>
    </location>
</feature>
<feature type="region of interest" description="Disordered" evidence="1">
    <location>
        <begin position="126"/>
        <end position="223"/>
    </location>
</feature>
<accession>A0A9P6RHH5</accession>
<feature type="region of interest" description="Disordered" evidence="1">
    <location>
        <begin position="265"/>
        <end position="311"/>
    </location>
</feature>
<sequence>MSWQALDVIPSVAPPRRASVHSSSGRSGITKSIDRPHKPASISTDYQRGPSRNSAGSSDINSAPDSSLTTPTKRPLSIRRKAVAMLSSQASPNYVASPLVQTPVAVNGQPHMMVKGDRDVNRYSEKTQSRLADGGHSNNGIGISGIAGRSNSTSRNSRADEGAKHRTLVKHPRDPMGKDGIDSSNASHSFATMTNNLPPTNSDTQARTGGSTNTDNGSHSTTYSDVTSQVLNQQQQQSHQLQGKVGSNMGQKFGDFLSIGGSLLGSKKRGSDTSVKAGGTSPMLDSSSSASSPTSRDASGPSFSKKDFSTPPITPKISLLSKVFGSQQQVPQQHQRHCNSMPIDSPRDYDSVLRGGAPWMSNDESKIAHWEMNKSVPSSGYEDEAFALWIRPNIQARTVISGADVEKAENSTLDISPVSREEKKKKYRPELEHVKVLEEVLDFSIIVLMQASASLYPFIAGAHSKSIPFNIPWKPLQYEDRGCKHYNVKTLKDYQDYIMADIGCAVQAMIEIYDQQERPYSHPDNMGRDTKPQAGAKFPPVVLPPNRPRLNKKNMSNSSVNANARSSSMRPTATSPSAVPSVVSSGISSTSLVTKKHRRHSSTPGGRPSISSIISSFKQSLPSPISLQSPQQGRSGTEGYCQPMYASYPDGTPFSSAFPGRSIPLSYTQADAMDQPRMSFSFNDAGGGTGSTLGSFLPQSIQTMFNSFRSNTVNAVAHSGNSMFNNSPGTPTFGLSRQEERRQQMEHRWRVDIMRRKAHLRAWACRCFLDLYHYSLTIKTASLEDDFKDLYRIVQAIVDVDANATEKSHDSLVSILAQAREQELEPFQLRYSQYKTRAPTGSEIHEANQEVIKRFEAEYSQFNKSARPTKSLMNKDNGGASMRQALDGSVAPLRQLAARGVDSARSSLDVRDNNGTSLSSDGISSSAYDHMEFYGLQVHAVWEPLLDRLTKFDTTHHELDARNIFQFLRRMSLYSPVVTDAQHLLSDETRDEMLAVLWVLEKCVQERPDYQQSPTWFRLSSSATAVQAVYNAGGVIPYLKELRDKDPKAQDPILTVHPVTLTGYFKRLLKESGGLLLKETTGLFVELARPATDNGDLNRGHVFLRISRVMEHILESSPKDMELDAFALSKMVQVVELSGVLDLKALRRWNGAWSAIILGYM</sequence>
<evidence type="ECO:0000313" key="2">
    <source>
        <dbReference type="EMBL" id="KAG0319795.1"/>
    </source>
</evidence>
<evidence type="ECO:0000313" key="3">
    <source>
        <dbReference type="Proteomes" id="UP000738325"/>
    </source>
</evidence>
<feature type="compositionally biased region" description="Polar residues" evidence="1">
    <location>
        <begin position="20"/>
        <end position="30"/>
    </location>
</feature>
<name>A0A9P6RHH5_9FUNG</name>
<evidence type="ECO:0000256" key="1">
    <source>
        <dbReference type="SAM" id="MobiDB-lite"/>
    </source>
</evidence>
<protein>
    <submittedName>
        <fullName evidence="2">Uncharacterized protein</fullName>
    </submittedName>
</protein>